<dbReference type="EMBL" id="GL870877">
    <property type="protein sequence ID" value="EIJ89116.1"/>
    <property type="molecule type" value="Genomic_DNA"/>
</dbReference>
<evidence type="ECO:0000313" key="3">
    <source>
        <dbReference type="EMBL" id="EIJ89116.1"/>
    </source>
</evidence>
<feature type="compositionally biased region" description="Polar residues" evidence="1">
    <location>
        <begin position="12"/>
        <end position="24"/>
    </location>
</feature>
<dbReference type="AlphaFoldDB" id="I3EIR9"/>
<reference evidence="3" key="1">
    <citation type="submission" date="2011-01" db="EMBL/GenBank/DDBJ databases">
        <title>The Genome Sequence of Nematocida parisii strain ERTm3.</title>
        <authorList>
            <consortium name="The Broad Institute Genome Sequencing Platform"/>
            <consortium name="The Broad Institute Genome Sequencing Center for Infectious Disease"/>
            <person name="Cuomo C."/>
            <person name="Troemel E."/>
            <person name="Young S.K."/>
            <person name="Zeng Q."/>
            <person name="Gargeya S."/>
            <person name="Fitzgerald M."/>
            <person name="Haas B."/>
            <person name="Abouelleil A."/>
            <person name="Alvarado L."/>
            <person name="Arachchi H.M."/>
            <person name="Berlin A."/>
            <person name="Chapman S.B."/>
            <person name="Gearin G."/>
            <person name="Goldberg J."/>
            <person name="Griggs A."/>
            <person name="Gujja S."/>
            <person name="Hansen M."/>
            <person name="Heiman D."/>
            <person name="Howarth C."/>
            <person name="Larimer J."/>
            <person name="Lui A."/>
            <person name="MacDonald P.J.P."/>
            <person name="McCowen C."/>
            <person name="Montmayeur A."/>
            <person name="Murphy C."/>
            <person name="Neiman D."/>
            <person name="Pearson M."/>
            <person name="Priest M."/>
            <person name="Roberts A."/>
            <person name="Saif S."/>
            <person name="Shea T."/>
            <person name="Sisk P."/>
            <person name="Stolte C."/>
            <person name="Sykes S."/>
            <person name="Wortman J."/>
            <person name="Nusbaum C."/>
            <person name="Birren B."/>
        </authorList>
    </citation>
    <scope>NUCLEOTIDE SEQUENCE</scope>
    <source>
        <strain evidence="3">ERTm3</strain>
    </source>
</reference>
<feature type="region of interest" description="Disordered" evidence="1">
    <location>
        <begin position="1"/>
        <end position="24"/>
    </location>
</feature>
<keyword evidence="2" id="KW-0472">Membrane</keyword>
<keyword evidence="2" id="KW-0812">Transmembrane</keyword>
<dbReference type="InParanoid" id="I3EIR9"/>
<feature type="compositionally biased region" description="Basic and acidic residues" evidence="1">
    <location>
        <begin position="1"/>
        <end position="11"/>
    </location>
</feature>
<dbReference type="HOGENOM" id="CLU_1103048_0_0_1"/>
<proteinExistence type="predicted"/>
<keyword evidence="4" id="KW-1185">Reference proteome</keyword>
<evidence type="ECO:0000313" key="4">
    <source>
        <dbReference type="Proteomes" id="UP000002872"/>
    </source>
</evidence>
<gene>
    <name evidence="3" type="ORF">NEQG_00935</name>
</gene>
<dbReference type="OrthoDB" id="10574038at2759"/>
<sequence length="252" mass="28712">MDDNKRPKNSESEQLSFNDPNAPSTTLPETLFLIDPSLQDQYLKNNNITDKRYWTSLFQKISPLVEPTNDNLYSKSDIASTSYYNSPNKNLEAPIPLRNNRTETEKANFYNATENEPCLLPMIPLNINNTEAINNQRPSRKQKANDYIVDINTCDKKFISLDFTIHIITRIAILLLLVAIITILMASIVIFAGGYLGVNASIYNFFNKIDTKIKSILHLIKTWIKLLFVHNSNQGFNSVNNSTYIPPANYTN</sequence>
<name>I3EIR9_NEMP3</name>
<dbReference type="Proteomes" id="UP000002872">
    <property type="component" value="Unassembled WGS sequence"/>
</dbReference>
<keyword evidence="2" id="KW-1133">Transmembrane helix</keyword>
<evidence type="ECO:0000256" key="2">
    <source>
        <dbReference type="SAM" id="Phobius"/>
    </source>
</evidence>
<protein>
    <submittedName>
        <fullName evidence="3">Uncharacterized protein</fullName>
    </submittedName>
</protein>
<feature type="transmembrane region" description="Helical" evidence="2">
    <location>
        <begin position="171"/>
        <end position="198"/>
    </location>
</feature>
<organism evidence="3 4">
    <name type="scientific">Nematocida parisii (strain ERTm3)</name>
    <name type="common">Nematode killer fungus</name>
    <dbReference type="NCBI Taxonomy" id="935791"/>
    <lineage>
        <taxon>Eukaryota</taxon>
        <taxon>Fungi</taxon>
        <taxon>Fungi incertae sedis</taxon>
        <taxon>Microsporidia</taxon>
        <taxon>Nematocida</taxon>
    </lineage>
</organism>
<evidence type="ECO:0000256" key="1">
    <source>
        <dbReference type="SAM" id="MobiDB-lite"/>
    </source>
</evidence>
<dbReference type="VEuPathDB" id="MicrosporidiaDB:NEQG_00935"/>
<accession>I3EIR9</accession>